<evidence type="ECO:0000313" key="1">
    <source>
        <dbReference type="EMBL" id="PLB45545.1"/>
    </source>
</evidence>
<proteinExistence type="predicted"/>
<comment type="caution">
    <text evidence="1">The sequence shown here is derived from an EMBL/GenBank/DDBJ whole genome shotgun (WGS) entry which is preliminary data.</text>
</comment>
<keyword evidence="2" id="KW-1185">Reference proteome</keyword>
<evidence type="ECO:0000313" key="2">
    <source>
        <dbReference type="Proteomes" id="UP000234275"/>
    </source>
</evidence>
<organism evidence="1 2">
    <name type="scientific">Aspergillus steynii IBT 23096</name>
    <dbReference type="NCBI Taxonomy" id="1392250"/>
    <lineage>
        <taxon>Eukaryota</taxon>
        <taxon>Fungi</taxon>
        <taxon>Dikarya</taxon>
        <taxon>Ascomycota</taxon>
        <taxon>Pezizomycotina</taxon>
        <taxon>Eurotiomycetes</taxon>
        <taxon>Eurotiomycetidae</taxon>
        <taxon>Eurotiales</taxon>
        <taxon>Aspergillaceae</taxon>
        <taxon>Aspergillus</taxon>
        <taxon>Aspergillus subgen. Circumdati</taxon>
    </lineage>
</organism>
<protein>
    <submittedName>
        <fullName evidence="1">Uncharacterized protein</fullName>
    </submittedName>
</protein>
<dbReference type="GeneID" id="36550687"/>
<dbReference type="VEuPathDB" id="FungiDB:P170DRAFT_246348"/>
<dbReference type="AlphaFoldDB" id="A0A2I2FY34"/>
<dbReference type="RefSeq" id="XP_024700847.1">
    <property type="nucleotide sequence ID" value="XM_024842988.1"/>
</dbReference>
<dbReference type="EMBL" id="MSFO01000007">
    <property type="protein sequence ID" value="PLB45545.1"/>
    <property type="molecule type" value="Genomic_DNA"/>
</dbReference>
<reference evidence="1 2" key="1">
    <citation type="submission" date="2016-12" db="EMBL/GenBank/DDBJ databases">
        <title>The genomes of Aspergillus section Nigri reveals drivers in fungal speciation.</title>
        <authorList>
            <consortium name="DOE Joint Genome Institute"/>
            <person name="Vesth T.C."/>
            <person name="Nybo J."/>
            <person name="Theobald S."/>
            <person name="Brandl J."/>
            <person name="Frisvad J.C."/>
            <person name="Nielsen K.F."/>
            <person name="Lyhne E.K."/>
            <person name="Kogle M.E."/>
            <person name="Kuo A."/>
            <person name="Riley R."/>
            <person name="Clum A."/>
            <person name="Nolan M."/>
            <person name="Lipzen A."/>
            <person name="Salamov A."/>
            <person name="Henrissat B."/>
            <person name="Wiebenga A."/>
            <person name="De Vries R.P."/>
            <person name="Grigoriev I.V."/>
            <person name="Mortensen U.H."/>
            <person name="Andersen M.R."/>
            <person name="Baker S.E."/>
        </authorList>
    </citation>
    <scope>NUCLEOTIDE SEQUENCE [LARGE SCALE GENOMIC DNA]</scope>
    <source>
        <strain evidence="1 2">IBT 23096</strain>
    </source>
</reference>
<sequence>MARVCRTIEMISGLPSCSSTELRSVSFNIRFPRVPGEIKFESGFGNCSLRPPKLAAVRPPSPRARKLPRRTQWIQPSLHRYLSFCMAWKGGIGSSNWSTALEHGQWLGERGTERRTDIKRGSKDHVLPARILKYINGLCCRQEPEQPVVFHGSRLKGSPKGVCGKNVRLSVLSLNPASTSLRSFDVESGFLNLPHIVAFRSCTRTSTRTDTEPITLRPPKRLSPLVV</sequence>
<name>A0A2I2FY34_9EURO</name>
<gene>
    <name evidence="1" type="ORF">P170DRAFT_246348</name>
</gene>
<dbReference type="Proteomes" id="UP000234275">
    <property type="component" value="Unassembled WGS sequence"/>
</dbReference>
<accession>A0A2I2FY34</accession>